<evidence type="ECO:0000256" key="3">
    <source>
        <dbReference type="SAM" id="SignalP"/>
    </source>
</evidence>
<evidence type="ECO:0000313" key="5">
    <source>
        <dbReference type="Proteomes" id="UP000199671"/>
    </source>
</evidence>
<dbReference type="OrthoDB" id="366726at2"/>
<evidence type="ECO:0000313" key="4">
    <source>
        <dbReference type="EMBL" id="SDN21414.1"/>
    </source>
</evidence>
<dbReference type="PROSITE" id="PS51257">
    <property type="entry name" value="PROKAR_LIPOPROTEIN"/>
    <property type="match status" value="1"/>
</dbReference>
<protein>
    <submittedName>
        <fullName evidence="4">Raffinose/stachyose/melibiose transport system substrate-binding protein</fullName>
    </submittedName>
</protein>
<keyword evidence="3" id="KW-0732">Signal</keyword>
<dbReference type="PANTHER" id="PTHR43649">
    <property type="entry name" value="ARABINOSE-BINDING PROTEIN-RELATED"/>
    <property type="match status" value="1"/>
</dbReference>
<comment type="similarity">
    <text evidence="1">Belongs to the bacterial solute-binding protein 1 family.</text>
</comment>
<feature type="signal peptide" evidence="3">
    <location>
        <begin position="1"/>
        <end position="24"/>
    </location>
</feature>
<dbReference type="AlphaFoldDB" id="A0A1G9ZJB0"/>
<gene>
    <name evidence="4" type="ORF">SAMN04487766_11816</name>
</gene>
<dbReference type="Gene3D" id="3.40.190.10">
    <property type="entry name" value="Periplasmic binding protein-like II"/>
    <property type="match status" value="2"/>
</dbReference>
<dbReference type="SUPFAM" id="SSF53850">
    <property type="entry name" value="Periplasmic binding protein-like II"/>
    <property type="match status" value="1"/>
</dbReference>
<dbReference type="InterPro" id="IPR050490">
    <property type="entry name" value="Bact_solute-bd_prot1"/>
</dbReference>
<name>A0A1G9ZJB0_9ACTO</name>
<dbReference type="RefSeq" id="WP_092612618.1">
    <property type="nucleotide sequence ID" value="NZ_FNHU01000018.1"/>
</dbReference>
<dbReference type="InterPro" id="IPR006311">
    <property type="entry name" value="TAT_signal"/>
</dbReference>
<dbReference type="InterPro" id="IPR006059">
    <property type="entry name" value="SBP"/>
</dbReference>
<dbReference type="PANTHER" id="PTHR43649:SF29">
    <property type="entry name" value="OSMOPROTECTIVE COMPOUNDS-BINDING PROTEIN GGTB"/>
    <property type="match status" value="1"/>
</dbReference>
<evidence type="ECO:0000256" key="1">
    <source>
        <dbReference type="ARBA" id="ARBA00008520"/>
    </source>
</evidence>
<proteinExistence type="inferred from homology"/>
<dbReference type="Pfam" id="PF01547">
    <property type="entry name" value="SBP_bac_1"/>
    <property type="match status" value="1"/>
</dbReference>
<organism evidence="4 5">
    <name type="scientific">Actinomyces ruminicola</name>
    <dbReference type="NCBI Taxonomy" id="332524"/>
    <lineage>
        <taxon>Bacteria</taxon>
        <taxon>Bacillati</taxon>
        <taxon>Actinomycetota</taxon>
        <taxon>Actinomycetes</taxon>
        <taxon>Actinomycetales</taxon>
        <taxon>Actinomycetaceae</taxon>
        <taxon>Actinomyces</taxon>
    </lineage>
</organism>
<sequence>MKATLTRRHVLGLGAALLATGALAACGRQGGGSSGGGTDSLTLWLGALEDSQRQDIDRLVEAFKDANNITVSYETHSTDDLKESMRQVSGTNAGPDIYWYWEGPGLGGDLVDAGMSLDLTDYYKQYGWEDRFTAASLAGITQYGGYHGIPWTLQAQGLYYNKTLFERAGITAEPTTYDELIAACDALKAAGITPIEFGGTVNWHVMRLLDSLIETKCGADIARRLVADKTGWDAEAGVTEAFAELKTWADNYFNNGYMSISNDDSSLLFWNGQAAMALEGTWFDAQCVDNGMDPEEVGIFPFPTGTGRLYGFGEGFYINANTEKADLAASFLDFVTSAEQMSGSGGAWAAVSVNKDVEVSEENPLDALWPPILESSEEMYNNFDQALSLDETTEYWRIQNAVLIGDMSPEDAGPAMQRFIDANS</sequence>
<evidence type="ECO:0000256" key="2">
    <source>
        <dbReference type="ARBA" id="ARBA00022448"/>
    </source>
</evidence>
<dbReference type="PROSITE" id="PS51318">
    <property type="entry name" value="TAT"/>
    <property type="match status" value="1"/>
</dbReference>
<dbReference type="EMBL" id="FNHU01000018">
    <property type="protein sequence ID" value="SDN21414.1"/>
    <property type="molecule type" value="Genomic_DNA"/>
</dbReference>
<reference evidence="4 5" key="1">
    <citation type="submission" date="2016-10" db="EMBL/GenBank/DDBJ databases">
        <authorList>
            <person name="de Groot N.N."/>
        </authorList>
    </citation>
    <scope>NUCLEOTIDE SEQUENCE [LARGE SCALE GENOMIC DNA]</scope>
    <source>
        <strain evidence="4 5">KPR-7B</strain>
    </source>
</reference>
<keyword evidence="2" id="KW-0813">Transport</keyword>
<feature type="chain" id="PRO_5011541014" evidence="3">
    <location>
        <begin position="25"/>
        <end position="424"/>
    </location>
</feature>
<dbReference type="Proteomes" id="UP000199671">
    <property type="component" value="Unassembled WGS sequence"/>
</dbReference>
<accession>A0A1G9ZJB0</accession>